<dbReference type="GO" id="GO:0003677">
    <property type="term" value="F:DNA binding"/>
    <property type="evidence" value="ECO:0007669"/>
    <property type="project" value="InterPro"/>
</dbReference>
<evidence type="ECO:0000256" key="1">
    <source>
        <dbReference type="ARBA" id="ARBA00023172"/>
    </source>
</evidence>
<dbReference type="Gene3D" id="1.10.443.10">
    <property type="entry name" value="Intergrase catalytic core"/>
    <property type="match status" value="1"/>
</dbReference>
<dbReference type="Pfam" id="PF00589">
    <property type="entry name" value="Phage_integrase"/>
    <property type="match status" value="1"/>
</dbReference>
<protein>
    <submittedName>
        <fullName evidence="3">Putative integrase XerC</fullName>
    </submittedName>
</protein>
<dbReference type="EMBL" id="RBNS01000072">
    <property type="protein sequence ID" value="RML56259.1"/>
    <property type="molecule type" value="Genomic_DNA"/>
</dbReference>
<dbReference type="GO" id="GO:0015074">
    <property type="term" value="P:DNA integration"/>
    <property type="evidence" value="ECO:0007669"/>
    <property type="project" value="InterPro"/>
</dbReference>
<feature type="non-terminal residue" evidence="3">
    <location>
        <position position="88"/>
    </location>
</feature>
<dbReference type="AlphaFoldDB" id="A0A3M2WXL5"/>
<dbReference type="InterPro" id="IPR002104">
    <property type="entry name" value="Integrase_catalytic"/>
</dbReference>
<accession>A0A3M2WXL5</accession>
<dbReference type="PROSITE" id="PS51898">
    <property type="entry name" value="TYR_RECOMBINASE"/>
    <property type="match status" value="1"/>
</dbReference>
<comment type="caution">
    <text evidence="3">The sequence shown here is derived from an EMBL/GenBank/DDBJ whole genome shotgun (WGS) entry which is preliminary data.</text>
</comment>
<dbReference type="SUPFAM" id="SSF56349">
    <property type="entry name" value="DNA breaking-rejoining enzymes"/>
    <property type="match status" value="1"/>
</dbReference>
<name>A0A3M2WXL5_PSEA0</name>
<keyword evidence="1" id="KW-0233">DNA recombination</keyword>
<dbReference type="GO" id="GO:0006310">
    <property type="term" value="P:DNA recombination"/>
    <property type="evidence" value="ECO:0007669"/>
    <property type="project" value="UniProtKB-KW"/>
</dbReference>
<feature type="domain" description="Tyr recombinase" evidence="2">
    <location>
        <begin position="1"/>
        <end position="88"/>
    </location>
</feature>
<evidence type="ECO:0000259" key="2">
    <source>
        <dbReference type="PROSITE" id="PS51898"/>
    </source>
</evidence>
<dbReference type="CDD" id="cd00397">
    <property type="entry name" value="DNA_BRE_C"/>
    <property type="match status" value="1"/>
</dbReference>
<gene>
    <name evidence="3" type="ORF">ALQ94_102038</name>
</gene>
<sequence>MPIPDGLMPHLKRLMDIAQRVGFDPADQIFNVNRFSGHYSRPQMNADQVEAMYKKLTAMTGVRMTPHRFRHTIASEMMRQPERNIHIT</sequence>
<proteinExistence type="predicted"/>
<reference evidence="3 4" key="1">
    <citation type="submission" date="2018-08" db="EMBL/GenBank/DDBJ databases">
        <title>Recombination of ecologically and evolutionarily significant loci maintains genetic cohesion in the Pseudomonas syringae species complex.</title>
        <authorList>
            <person name="Dillon M."/>
            <person name="Thakur S."/>
            <person name="Almeida R.N.D."/>
            <person name="Weir B.S."/>
            <person name="Guttman D.S."/>
        </authorList>
    </citation>
    <scope>NUCLEOTIDE SEQUENCE [LARGE SCALE GENOMIC DNA]</scope>
    <source>
        <strain evidence="3 4">19322</strain>
    </source>
</reference>
<dbReference type="Proteomes" id="UP000277952">
    <property type="component" value="Unassembled WGS sequence"/>
</dbReference>
<dbReference type="InterPro" id="IPR013762">
    <property type="entry name" value="Integrase-like_cat_sf"/>
</dbReference>
<evidence type="ECO:0000313" key="3">
    <source>
        <dbReference type="EMBL" id="RML56259.1"/>
    </source>
</evidence>
<organism evidence="3 4">
    <name type="scientific">Pseudomonas amygdali pv. morsprunorum</name>
    <dbReference type="NCBI Taxonomy" id="129138"/>
    <lineage>
        <taxon>Bacteria</taxon>
        <taxon>Pseudomonadati</taxon>
        <taxon>Pseudomonadota</taxon>
        <taxon>Gammaproteobacteria</taxon>
        <taxon>Pseudomonadales</taxon>
        <taxon>Pseudomonadaceae</taxon>
        <taxon>Pseudomonas</taxon>
        <taxon>Pseudomonas amygdali</taxon>
    </lineage>
</organism>
<evidence type="ECO:0000313" key="4">
    <source>
        <dbReference type="Proteomes" id="UP000277952"/>
    </source>
</evidence>
<dbReference type="InterPro" id="IPR011010">
    <property type="entry name" value="DNA_brk_join_enz"/>
</dbReference>